<keyword evidence="1" id="KW-0812">Transmembrane</keyword>
<gene>
    <name evidence="2" type="ORF">BLA29_002043</name>
</gene>
<proteinExistence type="predicted"/>
<protein>
    <submittedName>
        <fullName evidence="2">Uncharacterized protein</fullName>
    </submittedName>
</protein>
<evidence type="ECO:0000313" key="3">
    <source>
        <dbReference type="Proteomes" id="UP000194236"/>
    </source>
</evidence>
<feature type="transmembrane region" description="Helical" evidence="1">
    <location>
        <begin position="59"/>
        <end position="84"/>
    </location>
</feature>
<dbReference type="AlphaFoldDB" id="A0A1Y3BNI2"/>
<keyword evidence="1" id="KW-1133">Transmembrane helix</keyword>
<keyword evidence="3" id="KW-1185">Reference proteome</keyword>
<dbReference type="EMBL" id="MUJZ01008043">
    <property type="protein sequence ID" value="OTF82531.1"/>
    <property type="molecule type" value="Genomic_DNA"/>
</dbReference>
<comment type="caution">
    <text evidence="2">The sequence shown here is derived from an EMBL/GenBank/DDBJ whole genome shotgun (WGS) entry which is preliminary data.</text>
</comment>
<evidence type="ECO:0000256" key="1">
    <source>
        <dbReference type="SAM" id="Phobius"/>
    </source>
</evidence>
<accession>A0A1Y3BNI2</accession>
<dbReference type="Proteomes" id="UP000194236">
    <property type="component" value="Unassembled WGS sequence"/>
</dbReference>
<reference evidence="2 3" key="1">
    <citation type="submission" date="2017-03" db="EMBL/GenBank/DDBJ databases">
        <title>Genome Survey of Euroglyphus maynei.</title>
        <authorList>
            <person name="Arlian L.G."/>
            <person name="Morgan M.S."/>
            <person name="Rider S.D."/>
        </authorList>
    </citation>
    <scope>NUCLEOTIDE SEQUENCE [LARGE SCALE GENOMIC DNA]</scope>
    <source>
        <strain evidence="2">Arlian Lab</strain>
        <tissue evidence="2">Whole body</tissue>
    </source>
</reference>
<name>A0A1Y3BNI2_EURMA</name>
<sequence>MRLFVQITEFPDDSIDPFVGQILFGIGHLHPRQTDYVVEPIAHSTRKVFEYIVATGFDVFALTIIVNVHVFVLVRTVLGIGFLLKTIATMFHEVAVRLPSFVVVGTDTTSKVIVLWTGSKGKNDIFYDDGVVIE</sequence>
<keyword evidence="1" id="KW-0472">Membrane</keyword>
<evidence type="ECO:0000313" key="2">
    <source>
        <dbReference type="EMBL" id="OTF82531.1"/>
    </source>
</evidence>
<organism evidence="2 3">
    <name type="scientific">Euroglyphus maynei</name>
    <name type="common">Mayne's house dust mite</name>
    <dbReference type="NCBI Taxonomy" id="6958"/>
    <lineage>
        <taxon>Eukaryota</taxon>
        <taxon>Metazoa</taxon>
        <taxon>Ecdysozoa</taxon>
        <taxon>Arthropoda</taxon>
        <taxon>Chelicerata</taxon>
        <taxon>Arachnida</taxon>
        <taxon>Acari</taxon>
        <taxon>Acariformes</taxon>
        <taxon>Sarcoptiformes</taxon>
        <taxon>Astigmata</taxon>
        <taxon>Psoroptidia</taxon>
        <taxon>Analgoidea</taxon>
        <taxon>Pyroglyphidae</taxon>
        <taxon>Pyroglyphinae</taxon>
        <taxon>Euroglyphus</taxon>
    </lineage>
</organism>